<dbReference type="InterPro" id="IPR036388">
    <property type="entry name" value="WH-like_DNA-bd_sf"/>
</dbReference>
<keyword evidence="4" id="KW-1185">Reference proteome</keyword>
<proteinExistence type="inferred from homology"/>
<comment type="caution">
    <text evidence="3">The sequence shown here is derived from an EMBL/GenBank/DDBJ whole genome shotgun (WGS) entry which is preliminary data.</text>
</comment>
<dbReference type="PANTHER" id="PTHR37296">
    <property type="entry name" value="CONSERVED VIRULENCE FACTOR B"/>
    <property type="match status" value="1"/>
</dbReference>
<dbReference type="Pfam" id="PF17783">
    <property type="entry name" value="WHD_CvfB"/>
    <property type="match status" value="1"/>
</dbReference>
<dbReference type="PROSITE" id="PS50126">
    <property type="entry name" value="S1"/>
    <property type="match status" value="1"/>
</dbReference>
<evidence type="ECO:0000256" key="1">
    <source>
        <dbReference type="PIRNR" id="PIRNR012524"/>
    </source>
</evidence>
<dbReference type="Proteomes" id="UP000295718">
    <property type="component" value="Unassembled WGS sequence"/>
</dbReference>
<dbReference type="SMART" id="SM00316">
    <property type="entry name" value="S1"/>
    <property type="match status" value="3"/>
</dbReference>
<name>A0A4R1R2A3_9FIRM</name>
<comment type="similarity">
    <text evidence="1">Belongs to the CvfB family.</text>
</comment>
<dbReference type="Pfam" id="PF13509">
    <property type="entry name" value="S1_2"/>
    <property type="match status" value="2"/>
</dbReference>
<dbReference type="InterPro" id="IPR003029">
    <property type="entry name" value="S1_domain"/>
</dbReference>
<evidence type="ECO:0000313" key="4">
    <source>
        <dbReference type="Proteomes" id="UP000295718"/>
    </source>
</evidence>
<dbReference type="STRING" id="1469948.GCA_000732725_03630"/>
<dbReference type="PANTHER" id="PTHR37296:SF1">
    <property type="entry name" value="CONSERVED VIRULENCE FACTOR B"/>
    <property type="match status" value="1"/>
</dbReference>
<dbReference type="Gene3D" id="2.40.50.140">
    <property type="entry name" value="Nucleic acid-binding proteins"/>
    <property type="match status" value="2"/>
</dbReference>
<evidence type="ECO:0000313" key="3">
    <source>
        <dbReference type="EMBL" id="TCL59494.1"/>
    </source>
</evidence>
<evidence type="ECO:0000259" key="2">
    <source>
        <dbReference type="PROSITE" id="PS50126"/>
    </source>
</evidence>
<gene>
    <name evidence="3" type="ORF">EDD76_104231</name>
</gene>
<sequence>MIKLGEVQNLIVAKKVEFGVYLAEDTGSTDAKVLLPEKQVPEGTQVGDTVRVFIYRDSSDRLIATTKEVALTLGRTALLKVAQVAKIGAFLDWGLEKQLLLPFKEQTWPVKEGEECLAALYTDKSNRLCATMKVYPYLDMDSPYKKDDRVTGRVYEISREFGAFVAVDDKYSGLISKKEMYGDVREGDIVQARVAGVKEDGKLDLSLREKAYLQIGTDADKIMGIIESYGGVLPFNDKADPETIRQEMQMSKNEFKRAVGRLLKEGKVVIDGSSIRKAEK</sequence>
<dbReference type="PIRSF" id="PIRSF012524">
    <property type="entry name" value="YitL_S1"/>
    <property type="match status" value="1"/>
</dbReference>
<dbReference type="Gene3D" id="1.10.10.10">
    <property type="entry name" value="Winged helix-like DNA-binding domain superfamily/Winged helix DNA-binding domain"/>
    <property type="match status" value="1"/>
</dbReference>
<protein>
    <recommendedName>
        <fullName evidence="2">S1 motif domain-containing protein</fullName>
    </recommendedName>
</protein>
<dbReference type="InterPro" id="IPR048587">
    <property type="entry name" value="CvfB_S1_3rd"/>
</dbReference>
<dbReference type="EMBL" id="SLUO01000004">
    <property type="protein sequence ID" value="TCL59494.1"/>
    <property type="molecule type" value="Genomic_DNA"/>
</dbReference>
<reference evidence="3 4" key="1">
    <citation type="submission" date="2019-03" db="EMBL/GenBank/DDBJ databases">
        <title>Genomic Encyclopedia of Type Strains, Phase IV (KMG-IV): sequencing the most valuable type-strain genomes for metagenomic binning, comparative biology and taxonomic classification.</title>
        <authorList>
            <person name="Goeker M."/>
        </authorList>
    </citation>
    <scope>NUCLEOTIDE SEQUENCE [LARGE SCALE GENOMIC DNA]</scope>
    <source>
        <strain evidence="3 4">DSM 100556</strain>
    </source>
</reference>
<dbReference type="OrthoDB" id="9801597at2"/>
<organism evidence="3 4">
    <name type="scientific">Kineothrix alysoides</name>
    <dbReference type="NCBI Taxonomy" id="1469948"/>
    <lineage>
        <taxon>Bacteria</taxon>
        <taxon>Bacillati</taxon>
        <taxon>Bacillota</taxon>
        <taxon>Clostridia</taxon>
        <taxon>Lachnospirales</taxon>
        <taxon>Lachnospiraceae</taxon>
        <taxon>Kineothrix</taxon>
    </lineage>
</organism>
<feature type="domain" description="S1 motif" evidence="2">
    <location>
        <begin position="147"/>
        <end position="208"/>
    </location>
</feature>
<dbReference type="InterPro" id="IPR014464">
    <property type="entry name" value="CvfB_fam"/>
</dbReference>
<dbReference type="RefSeq" id="WP_031392250.1">
    <property type="nucleotide sequence ID" value="NZ_JPNB01000002.1"/>
</dbReference>
<dbReference type="Pfam" id="PF21543">
    <property type="entry name" value="CvfB_2nd"/>
    <property type="match status" value="1"/>
</dbReference>
<dbReference type="AlphaFoldDB" id="A0A4R1R2A3"/>
<dbReference type="InterPro" id="IPR039566">
    <property type="entry name" value="CvfB_S1_st"/>
</dbReference>
<accession>A0A4R1R2A3</accession>
<dbReference type="InterPro" id="IPR012340">
    <property type="entry name" value="NA-bd_OB-fold"/>
</dbReference>
<dbReference type="InterPro" id="IPR040764">
    <property type="entry name" value="CvfB_WH"/>
</dbReference>
<dbReference type="GO" id="GO:0003676">
    <property type="term" value="F:nucleic acid binding"/>
    <property type="evidence" value="ECO:0007669"/>
    <property type="project" value="InterPro"/>
</dbReference>
<dbReference type="SUPFAM" id="SSF50249">
    <property type="entry name" value="Nucleic acid-binding proteins"/>
    <property type="match status" value="1"/>
</dbReference>